<keyword evidence="2" id="KW-0472">Membrane</keyword>
<keyword evidence="2" id="KW-0812">Transmembrane</keyword>
<feature type="region of interest" description="Disordered" evidence="1">
    <location>
        <begin position="85"/>
        <end position="158"/>
    </location>
</feature>
<keyword evidence="2" id="KW-1133">Transmembrane helix</keyword>
<evidence type="ECO:0000256" key="1">
    <source>
        <dbReference type="SAM" id="MobiDB-lite"/>
    </source>
</evidence>
<protein>
    <submittedName>
        <fullName evidence="3">Uncharacterized protein</fullName>
    </submittedName>
</protein>
<sequence>MPGLLSPSPVLVERGGGSIASDTRDPTAFPTTPPASTQTHFKSIPKIAGSEGGFIGLVVGLGVIFIGCCIGIFFLLRHRRHGGRLTRSKSGKVGVEDPSGRRGTLFGWRSSNPKRSGWVRASGGEEGEDEWDARDEFDSVQRLPYRQQGGGGRNRDAMPMESVHELNGKTYDSLDAPAPSPGASAVNLVAPDAHESWRPRSPAEEESLSHSVYDHDHEHDPSDHDGRNAKHMSMDSTVSFPGGTKFREAL</sequence>
<reference evidence="3 4" key="1">
    <citation type="submission" date="2015-04" db="EMBL/GenBank/DDBJ databases">
        <title>Complete genome sequence of Schizopora paradoxa KUC8140, a cosmopolitan wood degrader in East Asia.</title>
        <authorList>
            <consortium name="DOE Joint Genome Institute"/>
            <person name="Min B."/>
            <person name="Park H."/>
            <person name="Jang Y."/>
            <person name="Kim J.-J."/>
            <person name="Kim K.H."/>
            <person name="Pangilinan J."/>
            <person name="Lipzen A."/>
            <person name="Riley R."/>
            <person name="Grigoriev I.V."/>
            <person name="Spatafora J.W."/>
            <person name="Choi I.-G."/>
        </authorList>
    </citation>
    <scope>NUCLEOTIDE SEQUENCE [LARGE SCALE GENOMIC DNA]</scope>
    <source>
        <strain evidence="3 4">KUC8140</strain>
    </source>
</reference>
<dbReference type="AlphaFoldDB" id="A0A0H2S926"/>
<dbReference type="InParanoid" id="A0A0H2S926"/>
<feature type="compositionally biased region" description="Low complexity" evidence="1">
    <location>
        <begin position="26"/>
        <end position="38"/>
    </location>
</feature>
<feature type="transmembrane region" description="Helical" evidence="2">
    <location>
        <begin position="54"/>
        <end position="76"/>
    </location>
</feature>
<keyword evidence="4" id="KW-1185">Reference proteome</keyword>
<gene>
    <name evidence="3" type="ORF">SCHPADRAFT_899979</name>
</gene>
<feature type="region of interest" description="Disordered" evidence="1">
    <location>
        <begin position="15"/>
        <end position="38"/>
    </location>
</feature>
<organism evidence="3 4">
    <name type="scientific">Schizopora paradoxa</name>
    <dbReference type="NCBI Taxonomy" id="27342"/>
    <lineage>
        <taxon>Eukaryota</taxon>
        <taxon>Fungi</taxon>
        <taxon>Dikarya</taxon>
        <taxon>Basidiomycota</taxon>
        <taxon>Agaricomycotina</taxon>
        <taxon>Agaricomycetes</taxon>
        <taxon>Hymenochaetales</taxon>
        <taxon>Schizoporaceae</taxon>
        <taxon>Schizopora</taxon>
    </lineage>
</organism>
<name>A0A0H2S926_9AGAM</name>
<proteinExistence type="predicted"/>
<dbReference type="Proteomes" id="UP000053477">
    <property type="component" value="Unassembled WGS sequence"/>
</dbReference>
<evidence type="ECO:0000313" key="3">
    <source>
        <dbReference type="EMBL" id="KLO18183.1"/>
    </source>
</evidence>
<evidence type="ECO:0000313" key="4">
    <source>
        <dbReference type="Proteomes" id="UP000053477"/>
    </source>
</evidence>
<feature type="compositionally biased region" description="Basic and acidic residues" evidence="1">
    <location>
        <begin position="212"/>
        <end position="228"/>
    </location>
</feature>
<dbReference type="EMBL" id="KQ085897">
    <property type="protein sequence ID" value="KLO18183.1"/>
    <property type="molecule type" value="Genomic_DNA"/>
</dbReference>
<dbReference type="OrthoDB" id="3265603at2759"/>
<accession>A0A0H2S926</accession>
<feature type="region of interest" description="Disordered" evidence="1">
    <location>
        <begin position="192"/>
        <end position="250"/>
    </location>
</feature>
<feature type="compositionally biased region" description="Basic and acidic residues" evidence="1">
    <location>
        <begin position="192"/>
        <end position="203"/>
    </location>
</feature>
<evidence type="ECO:0000256" key="2">
    <source>
        <dbReference type="SAM" id="Phobius"/>
    </source>
</evidence>